<comment type="caution">
    <text evidence="1">The sequence shown here is derived from an EMBL/GenBank/DDBJ whole genome shotgun (WGS) entry which is preliminary data.</text>
</comment>
<organism evidence="1 2">
    <name type="scientific">Bacillus seohaeanensis</name>
    <dbReference type="NCBI Taxonomy" id="284580"/>
    <lineage>
        <taxon>Bacteria</taxon>
        <taxon>Bacillati</taxon>
        <taxon>Bacillota</taxon>
        <taxon>Bacilli</taxon>
        <taxon>Bacillales</taxon>
        <taxon>Bacillaceae</taxon>
        <taxon>Bacillus</taxon>
    </lineage>
</organism>
<dbReference type="EMBL" id="JBHUMF010000026">
    <property type="protein sequence ID" value="MFD2681190.1"/>
    <property type="molecule type" value="Genomic_DNA"/>
</dbReference>
<keyword evidence="2" id="KW-1185">Reference proteome</keyword>
<accession>A0ABW5RSD8</accession>
<dbReference type="RefSeq" id="WP_377935180.1">
    <property type="nucleotide sequence ID" value="NZ_JBHUMF010000026.1"/>
</dbReference>
<sequence>MDNKLELNEITDKNQALIEVKKYFKGNKRFINYCEIILASTFIGDEPISISLKKDGDNWNWEKILGFTLSYKEGFKMIHYRRGNKKYSKDSVAPHLEGNTTSDIHEFSITNYVDGKSESYTIQA</sequence>
<evidence type="ECO:0000313" key="1">
    <source>
        <dbReference type="EMBL" id="MFD2681190.1"/>
    </source>
</evidence>
<gene>
    <name evidence="1" type="ORF">ACFSUL_10590</name>
</gene>
<protein>
    <submittedName>
        <fullName evidence="1">Uncharacterized protein</fullName>
    </submittedName>
</protein>
<reference evidence="2" key="1">
    <citation type="journal article" date="2019" name="Int. J. Syst. Evol. Microbiol.">
        <title>The Global Catalogue of Microorganisms (GCM) 10K type strain sequencing project: providing services to taxonomists for standard genome sequencing and annotation.</title>
        <authorList>
            <consortium name="The Broad Institute Genomics Platform"/>
            <consortium name="The Broad Institute Genome Sequencing Center for Infectious Disease"/>
            <person name="Wu L."/>
            <person name="Ma J."/>
        </authorList>
    </citation>
    <scope>NUCLEOTIDE SEQUENCE [LARGE SCALE GENOMIC DNA]</scope>
    <source>
        <strain evidence="2">KCTC 3913</strain>
    </source>
</reference>
<proteinExistence type="predicted"/>
<dbReference type="Proteomes" id="UP001597506">
    <property type="component" value="Unassembled WGS sequence"/>
</dbReference>
<evidence type="ECO:0000313" key="2">
    <source>
        <dbReference type="Proteomes" id="UP001597506"/>
    </source>
</evidence>
<name>A0ABW5RSD8_9BACI</name>